<dbReference type="Proteomes" id="UP000016933">
    <property type="component" value="Unassembled WGS sequence"/>
</dbReference>
<dbReference type="OrthoDB" id="3645087at2759"/>
<dbReference type="HOGENOM" id="CLU_1517830_0_0_1"/>
<reference evidence="1 2" key="2">
    <citation type="journal article" date="2012" name="PLoS Pathog.">
        <title>Diverse lifestyles and strategies of plant pathogenesis encoded in the genomes of eighteen Dothideomycetes fungi.</title>
        <authorList>
            <person name="Ohm R.A."/>
            <person name="Feau N."/>
            <person name="Henrissat B."/>
            <person name="Schoch C.L."/>
            <person name="Horwitz B.A."/>
            <person name="Barry K.W."/>
            <person name="Condon B.J."/>
            <person name="Copeland A.C."/>
            <person name="Dhillon B."/>
            <person name="Glaser F."/>
            <person name="Hesse C.N."/>
            <person name="Kosti I."/>
            <person name="LaButti K."/>
            <person name="Lindquist E.A."/>
            <person name="Lucas S."/>
            <person name="Salamov A.A."/>
            <person name="Bradshaw R.E."/>
            <person name="Ciuffetti L."/>
            <person name="Hamelin R.C."/>
            <person name="Kema G.H.J."/>
            <person name="Lawrence C."/>
            <person name="Scott J.A."/>
            <person name="Spatafora J.W."/>
            <person name="Turgeon B.G."/>
            <person name="de Wit P.J.G.M."/>
            <person name="Zhong S."/>
            <person name="Goodwin S.B."/>
            <person name="Grigoriev I.V."/>
        </authorList>
    </citation>
    <scope>NUCLEOTIDE SEQUENCE [LARGE SCALE GENOMIC DNA]</scope>
    <source>
        <strain evidence="2">NZE10 / CBS 128990</strain>
    </source>
</reference>
<keyword evidence="2" id="KW-1185">Reference proteome</keyword>
<dbReference type="OMA" id="AINIHYC"/>
<proteinExistence type="predicted"/>
<dbReference type="EMBL" id="KB446543">
    <property type="protein sequence ID" value="EME40465.1"/>
    <property type="molecule type" value="Genomic_DNA"/>
</dbReference>
<evidence type="ECO:0000313" key="2">
    <source>
        <dbReference type="Proteomes" id="UP000016933"/>
    </source>
</evidence>
<accession>N1PFV4</accession>
<gene>
    <name evidence="1" type="ORF">DOTSEDRAFT_74140</name>
</gene>
<dbReference type="AlphaFoldDB" id="N1PFV4"/>
<reference evidence="2" key="1">
    <citation type="journal article" date="2012" name="PLoS Genet.">
        <title>The genomes of the fungal plant pathogens Cladosporium fulvum and Dothistroma septosporum reveal adaptation to different hosts and lifestyles but also signatures of common ancestry.</title>
        <authorList>
            <person name="de Wit P.J.G.M."/>
            <person name="van der Burgt A."/>
            <person name="Oekmen B."/>
            <person name="Stergiopoulos I."/>
            <person name="Abd-Elsalam K.A."/>
            <person name="Aerts A.L."/>
            <person name="Bahkali A.H."/>
            <person name="Beenen H.G."/>
            <person name="Chettri P."/>
            <person name="Cox M.P."/>
            <person name="Datema E."/>
            <person name="de Vries R.P."/>
            <person name="Dhillon B."/>
            <person name="Ganley A.R."/>
            <person name="Griffiths S.A."/>
            <person name="Guo Y."/>
            <person name="Hamelin R.C."/>
            <person name="Henrissat B."/>
            <person name="Kabir M.S."/>
            <person name="Jashni M.K."/>
            <person name="Kema G."/>
            <person name="Klaubauf S."/>
            <person name="Lapidus A."/>
            <person name="Levasseur A."/>
            <person name="Lindquist E."/>
            <person name="Mehrabi R."/>
            <person name="Ohm R.A."/>
            <person name="Owen T.J."/>
            <person name="Salamov A."/>
            <person name="Schwelm A."/>
            <person name="Schijlen E."/>
            <person name="Sun H."/>
            <person name="van den Burg H.A."/>
            <person name="van Ham R.C.H.J."/>
            <person name="Zhang S."/>
            <person name="Goodwin S.B."/>
            <person name="Grigoriev I.V."/>
            <person name="Collemare J."/>
            <person name="Bradshaw R.E."/>
        </authorList>
    </citation>
    <scope>NUCLEOTIDE SEQUENCE [LARGE SCALE GENOMIC DNA]</scope>
    <source>
        <strain evidence="2">NZE10 / CBS 128990</strain>
    </source>
</reference>
<evidence type="ECO:0000313" key="1">
    <source>
        <dbReference type="EMBL" id="EME40465.1"/>
    </source>
</evidence>
<sequence length="177" mass="20205">MGLPAELRNRIYYYIFNKFVVKIPRRREPNPKGLLEAPGLLVTCKQAHAEAINIHYCTVAFQVYNCYCPDSVTRLPKFLKTLGQQKVDLLRRIRVRHISMSGCFNIQDLVHSEVEGAERALECAREEILKAPKKVTLKEGVLKACVSIHSAEHHFKAWTSEPSKVADKYLAKVAKEK</sequence>
<protein>
    <submittedName>
        <fullName evidence="1">Uncharacterized protein</fullName>
    </submittedName>
</protein>
<name>N1PFV4_DOTSN</name>
<organism evidence="1 2">
    <name type="scientific">Dothistroma septosporum (strain NZE10 / CBS 128990)</name>
    <name type="common">Red band needle blight fungus</name>
    <name type="synonym">Mycosphaerella pini</name>
    <dbReference type="NCBI Taxonomy" id="675120"/>
    <lineage>
        <taxon>Eukaryota</taxon>
        <taxon>Fungi</taxon>
        <taxon>Dikarya</taxon>
        <taxon>Ascomycota</taxon>
        <taxon>Pezizomycotina</taxon>
        <taxon>Dothideomycetes</taxon>
        <taxon>Dothideomycetidae</taxon>
        <taxon>Mycosphaerellales</taxon>
        <taxon>Mycosphaerellaceae</taxon>
        <taxon>Dothistroma</taxon>
    </lineage>
</organism>